<dbReference type="InterPro" id="IPR036388">
    <property type="entry name" value="WH-like_DNA-bd_sf"/>
</dbReference>
<dbReference type="SUPFAM" id="SSF88946">
    <property type="entry name" value="Sigma2 domain of RNA polymerase sigma factors"/>
    <property type="match status" value="1"/>
</dbReference>
<comment type="caution">
    <text evidence="2">The sequence shown here is derived from an EMBL/GenBank/DDBJ whole genome shotgun (WGS) entry which is preliminary data.</text>
</comment>
<dbReference type="EMBL" id="BAAACW010000110">
    <property type="protein sequence ID" value="GAA0365660.1"/>
    <property type="molecule type" value="Genomic_DNA"/>
</dbReference>
<protein>
    <submittedName>
        <fullName evidence="2">Sigma-70 family RNA polymerase sigma factor</fullName>
    </submittedName>
</protein>
<dbReference type="RefSeq" id="WP_343755732.1">
    <property type="nucleotide sequence ID" value="NZ_BAAACW010000110.1"/>
</dbReference>
<evidence type="ECO:0000313" key="2">
    <source>
        <dbReference type="EMBL" id="GAA0365660.1"/>
    </source>
</evidence>
<evidence type="ECO:0000313" key="3">
    <source>
        <dbReference type="Proteomes" id="UP001501166"/>
    </source>
</evidence>
<dbReference type="Pfam" id="PF13518">
    <property type="entry name" value="HTH_28"/>
    <property type="match status" value="1"/>
</dbReference>
<proteinExistence type="predicted"/>
<keyword evidence="3" id="KW-1185">Reference proteome</keyword>
<dbReference type="InterPro" id="IPR013325">
    <property type="entry name" value="RNA_pol_sigma_r2"/>
</dbReference>
<reference evidence="2 3" key="1">
    <citation type="journal article" date="2019" name="Int. J. Syst. Evol. Microbiol.">
        <title>The Global Catalogue of Microorganisms (GCM) 10K type strain sequencing project: providing services to taxonomists for standard genome sequencing and annotation.</title>
        <authorList>
            <consortium name="The Broad Institute Genomics Platform"/>
            <consortium name="The Broad Institute Genome Sequencing Center for Infectious Disease"/>
            <person name="Wu L."/>
            <person name="Ma J."/>
        </authorList>
    </citation>
    <scope>NUCLEOTIDE SEQUENCE [LARGE SCALE GENOMIC DNA]</scope>
    <source>
        <strain evidence="2 3">JCM 12662</strain>
    </source>
</reference>
<feature type="domain" description="Insertion element IS150 protein InsJ-like helix-turn-helix" evidence="1">
    <location>
        <begin position="141"/>
        <end position="166"/>
    </location>
</feature>
<dbReference type="NCBIfam" id="TIGR02937">
    <property type="entry name" value="sigma70-ECF"/>
    <property type="match status" value="1"/>
</dbReference>
<accession>A0ABN0XJA3</accession>
<gene>
    <name evidence="2" type="ORF">GCM10008932_17300</name>
</gene>
<name>A0ABN0XJA3_9LACT</name>
<dbReference type="InterPro" id="IPR014284">
    <property type="entry name" value="RNA_pol_sigma-70_dom"/>
</dbReference>
<dbReference type="SUPFAM" id="SSF88659">
    <property type="entry name" value="Sigma3 and sigma4 domains of RNA polymerase sigma factors"/>
    <property type="match status" value="1"/>
</dbReference>
<evidence type="ECO:0000259" key="1">
    <source>
        <dbReference type="Pfam" id="PF13518"/>
    </source>
</evidence>
<dbReference type="Proteomes" id="UP001501166">
    <property type="component" value="Unassembled WGS sequence"/>
</dbReference>
<dbReference type="Gene3D" id="1.10.1740.10">
    <property type="match status" value="1"/>
</dbReference>
<sequence length="180" mass="21546">MKRHLTKELEDDFFFVHDSIVYGVLKRCNIWFDHPDYDDFVQIGLMKLVEAYEHFPDDLFHEKGFYQFTGYAFQKVRWALVDELRKKSLAMGRETNWPDDTDSWQTLTVKDNEDWMIWELLPSMLSCLAPNEQKYLKDTVLNQLSVTEIAKKYGVSRKTVYSWKNKTAQKLEHYRSVLTK</sequence>
<dbReference type="Gene3D" id="1.10.10.10">
    <property type="entry name" value="Winged helix-like DNA-binding domain superfamily/Winged helix DNA-binding domain"/>
    <property type="match status" value="1"/>
</dbReference>
<organism evidence="2 3">
    <name type="scientific">Alkalibacterium iburiense</name>
    <dbReference type="NCBI Taxonomy" id="290589"/>
    <lineage>
        <taxon>Bacteria</taxon>
        <taxon>Bacillati</taxon>
        <taxon>Bacillota</taxon>
        <taxon>Bacilli</taxon>
        <taxon>Lactobacillales</taxon>
        <taxon>Carnobacteriaceae</taxon>
        <taxon>Alkalibacterium</taxon>
    </lineage>
</organism>
<dbReference type="InterPro" id="IPR055247">
    <property type="entry name" value="InsJ-like_HTH"/>
</dbReference>
<dbReference type="InterPro" id="IPR013324">
    <property type="entry name" value="RNA_pol_sigma_r3/r4-like"/>
</dbReference>